<comment type="similarity">
    <text evidence="1">Belongs to the DNA polymerase delta/II small subunit family.</text>
</comment>
<dbReference type="InterPro" id="IPR024826">
    <property type="entry name" value="DNA_pol_delta/II_ssu"/>
</dbReference>
<dbReference type="Pfam" id="PF00149">
    <property type="entry name" value="Metallophos"/>
    <property type="match status" value="1"/>
</dbReference>
<keyword evidence="2" id="KW-0235">DNA replication</keyword>
<protein>
    <submittedName>
        <fullName evidence="5">Metallophosphoesterase</fullName>
    </submittedName>
</protein>
<feature type="domain" description="Calcineurin-like phosphoesterase" evidence="4">
    <location>
        <begin position="277"/>
        <end position="483"/>
    </location>
</feature>
<evidence type="ECO:0000256" key="3">
    <source>
        <dbReference type="SAM" id="MobiDB-lite"/>
    </source>
</evidence>
<dbReference type="Gene3D" id="3.60.21.50">
    <property type="match status" value="1"/>
</dbReference>
<dbReference type="EMBL" id="CP064981">
    <property type="protein sequence ID" value="QQR92880.1"/>
    <property type="molecule type" value="Genomic_DNA"/>
</dbReference>
<dbReference type="InterPro" id="IPR029052">
    <property type="entry name" value="Metallo-depent_PP-like"/>
</dbReference>
<dbReference type="GO" id="GO:0042575">
    <property type="term" value="C:DNA polymerase complex"/>
    <property type="evidence" value="ECO:0007669"/>
    <property type="project" value="TreeGrafter"/>
</dbReference>
<dbReference type="GO" id="GO:0006271">
    <property type="term" value="P:DNA strand elongation involved in DNA replication"/>
    <property type="evidence" value="ECO:0007669"/>
    <property type="project" value="TreeGrafter"/>
</dbReference>
<dbReference type="GO" id="GO:0016787">
    <property type="term" value="F:hydrolase activity"/>
    <property type="evidence" value="ECO:0007669"/>
    <property type="project" value="InterPro"/>
</dbReference>
<proteinExistence type="inferred from homology"/>
<feature type="region of interest" description="Disordered" evidence="3">
    <location>
        <begin position="531"/>
        <end position="551"/>
    </location>
</feature>
<name>A0A7T9DKE4_9ARCH</name>
<organism evidence="5">
    <name type="scientific">Candidatus Iainarchaeum sp</name>
    <dbReference type="NCBI Taxonomy" id="3101447"/>
    <lineage>
        <taxon>Archaea</taxon>
        <taxon>Candidatus Iainarchaeota</taxon>
        <taxon>Candidatus Iainarchaeia</taxon>
        <taxon>Candidatus Iainarchaeales</taxon>
        <taxon>Candidatus Iainarchaeaceae</taxon>
        <taxon>Candidatus Iainarchaeum</taxon>
    </lineage>
</organism>
<dbReference type="PANTHER" id="PTHR10416">
    <property type="entry name" value="DNA POLYMERASE DELTA SUBUNIT 2"/>
    <property type="match status" value="1"/>
</dbReference>
<evidence type="ECO:0000256" key="2">
    <source>
        <dbReference type="ARBA" id="ARBA00022705"/>
    </source>
</evidence>
<dbReference type="SUPFAM" id="SSF56300">
    <property type="entry name" value="Metallo-dependent phosphatases"/>
    <property type="match status" value="1"/>
</dbReference>
<accession>A0A7T9DKE4</accession>
<evidence type="ECO:0000256" key="1">
    <source>
        <dbReference type="ARBA" id="ARBA00006035"/>
    </source>
</evidence>
<sequence>MESVNQTQAQTVSTPNTPTQAADSKPTPQEETFDVRKTHVLDYADHKGLMVNPTALDLLVSTNYVQVLDALAQDNLLVITEAHVQRKVQTLEGSAHAIATPNPPETFSQTPESIPAIKRAPRDDYSPNFKILSHLNYNGASSSKGKADDFLKLFQDKYNFLFGELNGRGYSPKPLNKMDRMGRDSDIDVVVMVSDKKNTKNGHVMLDIEDLEGHAKALIPANDAPLIEKAKRLTVDDVIGMKVRLARTGDLLIVKDFSWPDLPQRKPRTSEADLGMIVTSDIHIGSKLFLRNWFEKFIAWMKLEVGSEKEKERVGKMKYLVIAGDCVDGVGVYPNQLGELEVKSINKQYEQFENYLLQLPETLEIFITPGNHDPCRWHDPQPPVLKEFVPKLYGMKNIHFLPSPSWVEIEDQKTLIYHGSGLIGAMDAMNIPPTKPEEAIKELLIKRDLMSVYGTKHPYAPEPKAYMLVREHPDVYIGGDNHYNAYTQYRGTTIINNGCWQLTSDYAASKGFIATPGRVPQFNFKTTTLRESRFDKQQENAPTETPKEMGK</sequence>
<gene>
    <name evidence="5" type="ORF">IPJ89_01385</name>
</gene>
<evidence type="ECO:0000313" key="5">
    <source>
        <dbReference type="EMBL" id="QQR92880.1"/>
    </source>
</evidence>
<reference evidence="5" key="1">
    <citation type="submission" date="2020-11" db="EMBL/GenBank/DDBJ databases">
        <title>Connecting structure to function with the recovery of over 1000 high-quality activated sludge metagenome-assembled genomes encoding full-length rRNA genes using long-read sequencing.</title>
        <authorList>
            <person name="Singleton C.M."/>
            <person name="Petriglieri F."/>
            <person name="Kristensen J.M."/>
            <person name="Kirkegaard R.H."/>
            <person name="Michaelsen T.Y."/>
            <person name="Andersen M.H."/>
            <person name="Karst S.M."/>
            <person name="Dueholm M.S."/>
            <person name="Nielsen P.H."/>
            <person name="Albertsen M."/>
        </authorList>
    </citation>
    <scope>NUCLEOTIDE SEQUENCE</scope>
    <source>
        <strain evidence="5">Fred_18-Q3-R57-64_BAT3C.431</strain>
    </source>
</reference>
<dbReference type="InterPro" id="IPR004843">
    <property type="entry name" value="Calcineurin-like_PHP"/>
</dbReference>
<evidence type="ECO:0000259" key="4">
    <source>
        <dbReference type="Pfam" id="PF00149"/>
    </source>
</evidence>
<dbReference type="AlphaFoldDB" id="A0A7T9DKE4"/>
<feature type="region of interest" description="Disordered" evidence="3">
    <location>
        <begin position="1"/>
        <end position="34"/>
    </location>
</feature>
<dbReference type="Proteomes" id="UP000596004">
    <property type="component" value="Chromosome"/>
</dbReference>
<dbReference type="PANTHER" id="PTHR10416:SF0">
    <property type="entry name" value="DNA POLYMERASE DELTA SUBUNIT 2"/>
    <property type="match status" value="1"/>
</dbReference>
<feature type="compositionally biased region" description="Polar residues" evidence="3">
    <location>
        <begin position="1"/>
        <end position="30"/>
    </location>
</feature>